<evidence type="ECO:0000256" key="2">
    <source>
        <dbReference type="SAM" id="Phobius"/>
    </source>
</evidence>
<feature type="region of interest" description="Disordered" evidence="1">
    <location>
        <begin position="90"/>
        <end position="149"/>
    </location>
</feature>
<comment type="caution">
    <text evidence="3">The sequence shown here is derived from an EMBL/GenBank/DDBJ whole genome shotgun (WGS) entry which is preliminary data.</text>
</comment>
<feature type="transmembrane region" description="Helical" evidence="2">
    <location>
        <begin position="66"/>
        <end position="86"/>
    </location>
</feature>
<keyword evidence="2" id="KW-1133">Transmembrane helix</keyword>
<dbReference type="Pfam" id="PF11239">
    <property type="entry name" value="DUF3040"/>
    <property type="match status" value="1"/>
</dbReference>
<evidence type="ECO:0000313" key="3">
    <source>
        <dbReference type="EMBL" id="MDN4173021.1"/>
    </source>
</evidence>
<evidence type="ECO:0000313" key="4">
    <source>
        <dbReference type="Proteomes" id="UP001168620"/>
    </source>
</evidence>
<evidence type="ECO:0000256" key="1">
    <source>
        <dbReference type="SAM" id="MobiDB-lite"/>
    </source>
</evidence>
<organism evidence="3 4">
    <name type="scientific">Nocardioides oceani</name>
    <dbReference type="NCBI Taxonomy" id="3058369"/>
    <lineage>
        <taxon>Bacteria</taxon>
        <taxon>Bacillati</taxon>
        <taxon>Actinomycetota</taxon>
        <taxon>Actinomycetes</taxon>
        <taxon>Propionibacteriales</taxon>
        <taxon>Nocardioidaceae</taxon>
        <taxon>Nocardioides</taxon>
    </lineage>
</organism>
<protein>
    <submittedName>
        <fullName evidence="3">DUF3040 domain-containing protein</fullName>
    </submittedName>
</protein>
<dbReference type="Proteomes" id="UP001168620">
    <property type="component" value="Unassembled WGS sequence"/>
</dbReference>
<keyword evidence="2" id="KW-0472">Membrane</keyword>
<feature type="transmembrane region" description="Helical" evidence="2">
    <location>
        <begin position="42"/>
        <end position="60"/>
    </location>
</feature>
<proteinExistence type="predicted"/>
<dbReference type="EMBL" id="JAUHJQ010000002">
    <property type="protein sequence ID" value="MDN4173021.1"/>
    <property type="molecule type" value="Genomic_DNA"/>
</dbReference>
<keyword evidence="4" id="KW-1185">Reference proteome</keyword>
<keyword evidence="2" id="KW-0812">Transmembrane</keyword>
<gene>
    <name evidence="3" type="ORF">QWY28_08720</name>
</gene>
<dbReference type="RefSeq" id="WP_300952045.1">
    <property type="nucleotide sequence ID" value="NZ_JAUHJQ010000002.1"/>
</dbReference>
<sequence>MPLSEEELRLLEQMERALSEEDPKFASTLRGTSLRRSARRRAIIAGVCFLVGVTLLMTGAVTQLAVVGVVGFLVMLGSATVALTAMRGQAAAASSPVADPRQAAHPSRGFTVIDGGRRGRTRRTRRSSGSFMERMEERWRRRREQNGGF</sequence>
<accession>A0ABT8FEL2</accession>
<name>A0ABT8FEL2_9ACTN</name>
<reference evidence="3" key="1">
    <citation type="submission" date="2023-06" db="EMBL/GenBank/DDBJ databases">
        <title>Draft genome sequence of Nocardioides sp. SOB77.</title>
        <authorList>
            <person name="Zhang G."/>
        </authorList>
    </citation>
    <scope>NUCLEOTIDE SEQUENCE</scope>
    <source>
        <strain evidence="3">SOB77</strain>
    </source>
</reference>
<dbReference type="InterPro" id="IPR021401">
    <property type="entry name" value="DUF3040"/>
</dbReference>